<gene>
    <name evidence="12" type="primary">ALG8</name>
    <name evidence="12" type="ORF">H4R34_000351</name>
</gene>
<feature type="transmembrane region" description="Helical" evidence="11">
    <location>
        <begin position="495"/>
        <end position="519"/>
    </location>
</feature>
<comment type="subcellular location">
    <subcellularLocation>
        <location evidence="1 11">Endoplasmic reticulum membrane</location>
        <topology evidence="1 11">Multi-pass membrane protein</topology>
    </subcellularLocation>
</comment>
<dbReference type="OrthoDB" id="1689333at2759"/>
<evidence type="ECO:0000256" key="10">
    <source>
        <dbReference type="ARBA" id="ARBA00047346"/>
    </source>
</evidence>
<dbReference type="EC" id="2.4.1.-" evidence="11"/>
<name>A0A9W8BDF0_9FUNG</name>
<reference evidence="12" key="1">
    <citation type="submission" date="2022-07" db="EMBL/GenBank/DDBJ databases">
        <title>Phylogenomic reconstructions and comparative analyses of Kickxellomycotina fungi.</title>
        <authorList>
            <person name="Reynolds N.K."/>
            <person name="Stajich J.E."/>
            <person name="Barry K."/>
            <person name="Grigoriev I.V."/>
            <person name="Crous P."/>
            <person name="Smith M.E."/>
        </authorList>
    </citation>
    <scope>NUCLEOTIDE SEQUENCE</scope>
    <source>
        <strain evidence="12">RSA 567</strain>
    </source>
</reference>
<comment type="catalytic activity">
    <reaction evidence="10">
        <text>an alpha-D-Glc-(1-&gt;3)-alpha-D-Man-(1-&gt;2)-alpha-D-Man-(1-&gt;2)-alpha-D-Man-(1-&gt;3)-[alpha-D-Man-(1-&gt;2)-alpha-D-Man-(1-&gt;3)-[alpha-D-Man-(1-&gt;2)-alpha-D-Man-(1-&gt;6)]-alpha-D-Man-(1-&gt;6)]-beta-D-Man-(1-&gt;4)-beta-D-GlcNAc-(1-&gt;4)-alpha-D-GlcNAc-diphospho-di-trans,poly-cis-dolichol + a di-trans,poly-cis-dolichyl beta-D-glucosyl phosphate = an alpha-D-Glc-(1-&gt;3)-alpha-D-Glc-(1-&gt;3)-alpha-D-Man-(1-&gt;2)-alpha-D-Man-(1-&gt;2)-alpha-D-Man-(1-&gt;3)-[alpha-D-Man-(1-&gt;2)-alpha-D-Man-(1-&gt;3)-[alpha-D-Man-(1-&gt;2)-alpha-D-Man-(1-&gt;6)]-alpha-D-Man-(1-&gt;6)]-beta-D-Man-(1-&gt;4)-beta-D-GlcNAc-(1-&gt;4)-alpha-D-GlcNAc-diphospho-di-trans,poly-cis-dolichol + a di-trans,poly-cis-dolichyl phosphate + H(+)</text>
        <dbReference type="Rhea" id="RHEA:31307"/>
        <dbReference type="Rhea" id="RHEA-COMP:19498"/>
        <dbReference type="Rhea" id="RHEA-COMP:19502"/>
        <dbReference type="Rhea" id="RHEA-COMP:19521"/>
        <dbReference type="Rhea" id="RHEA-COMP:19522"/>
        <dbReference type="ChEBI" id="CHEBI:15378"/>
        <dbReference type="ChEBI" id="CHEBI:57525"/>
        <dbReference type="ChEBI" id="CHEBI:57683"/>
        <dbReference type="ChEBI" id="CHEBI:132521"/>
        <dbReference type="ChEBI" id="CHEBI:132522"/>
        <dbReference type="EC" id="2.4.1.265"/>
    </reaction>
    <physiologicalReaction direction="left-to-right" evidence="10">
        <dbReference type="Rhea" id="RHEA:31308"/>
    </physiologicalReaction>
</comment>
<feature type="transmembrane region" description="Helical" evidence="11">
    <location>
        <begin position="355"/>
        <end position="372"/>
    </location>
</feature>
<feature type="transmembrane region" description="Helical" evidence="11">
    <location>
        <begin position="327"/>
        <end position="348"/>
    </location>
</feature>
<evidence type="ECO:0000256" key="2">
    <source>
        <dbReference type="ARBA" id="ARBA00004922"/>
    </source>
</evidence>
<evidence type="ECO:0000256" key="9">
    <source>
        <dbReference type="ARBA" id="ARBA00023136"/>
    </source>
</evidence>
<feature type="transmembrane region" description="Helical" evidence="11">
    <location>
        <begin position="423"/>
        <end position="442"/>
    </location>
</feature>
<comment type="similarity">
    <text evidence="3 11">Belongs to the ALG6/ALG8 glucosyltransferase family.</text>
</comment>
<evidence type="ECO:0000256" key="3">
    <source>
        <dbReference type="ARBA" id="ARBA00008715"/>
    </source>
</evidence>
<organism evidence="12 13">
    <name type="scientific">Dimargaris verticillata</name>
    <dbReference type="NCBI Taxonomy" id="2761393"/>
    <lineage>
        <taxon>Eukaryota</taxon>
        <taxon>Fungi</taxon>
        <taxon>Fungi incertae sedis</taxon>
        <taxon>Zoopagomycota</taxon>
        <taxon>Kickxellomycotina</taxon>
        <taxon>Dimargaritomycetes</taxon>
        <taxon>Dimargaritales</taxon>
        <taxon>Dimargaritaceae</taxon>
        <taxon>Dimargaris</taxon>
    </lineage>
</organism>
<dbReference type="GO" id="GO:0005789">
    <property type="term" value="C:endoplasmic reticulum membrane"/>
    <property type="evidence" value="ECO:0007669"/>
    <property type="project" value="UniProtKB-SubCell"/>
</dbReference>
<dbReference type="EMBL" id="JANBQB010000008">
    <property type="protein sequence ID" value="KAJ1984900.1"/>
    <property type="molecule type" value="Genomic_DNA"/>
</dbReference>
<dbReference type="GO" id="GO:0042283">
    <property type="term" value="F:dolichyl pyrophosphate Glc1Man9GlcNAc2 alpha-1,3-glucosyltransferase activity"/>
    <property type="evidence" value="ECO:0007669"/>
    <property type="project" value="UniProtKB-EC"/>
</dbReference>
<dbReference type="PANTHER" id="PTHR12413">
    <property type="entry name" value="DOLICHYL GLYCOSYLTRANSFERASE"/>
    <property type="match status" value="1"/>
</dbReference>
<dbReference type="PANTHER" id="PTHR12413:SF2">
    <property type="entry name" value="DOLICHYL PYROPHOSPHATE GLC1MAN9GLCNAC2 ALPHA-1,3-GLUCOSYLTRANSFERASE-RELATED"/>
    <property type="match status" value="1"/>
</dbReference>
<evidence type="ECO:0000256" key="11">
    <source>
        <dbReference type="RuleBase" id="RU363110"/>
    </source>
</evidence>
<feature type="transmembrane region" description="Helical" evidence="11">
    <location>
        <begin position="454"/>
        <end position="475"/>
    </location>
</feature>
<evidence type="ECO:0000313" key="13">
    <source>
        <dbReference type="Proteomes" id="UP001151582"/>
    </source>
</evidence>
<dbReference type="GO" id="GO:0006487">
    <property type="term" value="P:protein N-linked glycosylation"/>
    <property type="evidence" value="ECO:0007669"/>
    <property type="project" value="TreeGrafter"/>
</dbReference>
<evidence type="ECO:0000256" key="5">
    <source>
        <dbReference type="ARBA" id="ARBA00022679"/>
    </source>
</evidence>
<keyword evidence="7 11" id="KW-0256">Endoplasmic reticulum</keyword>
<keyword evidence="9 11" id="KW-0472">Membrane</keyword>
<dbReference type="AlphaFoldDB" id="A0A9W8BDF0"/>
<keyword evidence="13" id="KW-1185">Reference proteome</keyword>
<comment type="pathway">
    <text evidence="2 11">Protein modification; protein glycosylation.</text>
</comment>
<feature type="transmembrane region" description="Helical" evidence="11">
    <location>
        <begin position="235"/>
        <end position="255"/>
    </location>
</feature>
<proteinExistence type="inferred from homology"/>
<keyword evidence="6 11" id="KW-0812">Transmembrane</keyword>
<keyword evidence="4 11" id="KW-0328">Glycosyltransferase</keyword>
<evidence type="ECO:0000256" key="4">
    <source>
        <dbReference type="ARBA" id="ARBA00022676"/>
    </source>
</evidence>
<evidence type="ECO:0000313" key="12">
    <source>
        <dbReference type="EMBL" id="KAJ1984900.1"/>
    </source>
</evidence>
<accession>A0A9W8BDF0</accession>
<sequence>MGRTYSPAAPALLPLSPWEQLLAFSVLTKVLLWHAYQSTDFEVHRNWLALTHQLPMAQWYEEATSKWTLDYPPLFAWFEWLLSQAAPWVDPGMLSITATAYTSWACTIFQRFTVVLTELVLWYALTQLRKVPMLRSSALVLGALTLLNPGLYIVDHIHFQYNGMLYGLLLLSLGHVLQGNDWWGGVFFAILLNFKHIYAYVAPAYFIYFLSGYCLAQSRNEQGCYEWPRVVKRLVALGSGVIAVFAVSLGPFAYYGQLPQLLARLFPFKRGLCHALWAPNAWALYSTLDRVLIKAWQVYGWPVDATAALTTTRGLVGNTQFGVLPNISPLTTFVLTVLAQLPALVGLFQHPTRAHLVRVLVLAALTSFLFGWHVHEKAIMLVSIPMALLLGPNEPTTNRLYYLLNVAGSNALLPLLHEPMETPLKLIIFALWAVVAFFCLGLGRECSGQAMGKLPWPVYAIRCLELGYVLGFPVLQLYTSVVHPLLPLHQQALQFLPLLLTACYSAIGVVYVWISYYYWLLTTTCLD</sequence>
<keyword evidence="8 11" id="KW-1133">Transmembrane helix</keyword>
<comment type="caution">
    <text evidence="12">The sequence shown here is derived from an EMBL/GenBank/DDBJ whole genome shotgun (WGS) entry which is preliminary data.</text>
</comment>
<dbReference type="Proteomes" id="UP001151582">
    <property type="component" value="Unassembled WGS sequence"/>
</dbReference>
<dbReference type="Pfam" id="PF03155">
    <property type="entry name" value="Alg6_Alg8"/>
    <property type="match status" value="1"/>
</dbReference>
<feature type="transmembrane region" description="Helical" evidence="11">
    <location>
        <begin position="197"/>
        <end position="215"/>
    </location>
</feature>
<evidence type="ECO:0000256" key="7">
    <source>
        <dbReference type="ARBA" id="ARBA00022824"/>
    </source>
</evidence>
<protein>
    <recommendedName>
        <fullName evidence="11">Alpha-1,3-glucosyltransferase</fullName>
        <ecNumber evidence="11">2.4.1.-</ecNumber>
    </recommendedName>
</protein>
<evidence type="ECO:0000256" key="6">
    <source>
        <dbReference type="ARBA" id="ARBA00022692"/>
    </source>
</evidence>
<evidence type="ECO:0000256" key="8">
    <source>
        <dbReference type="ARBA" id="ARBA00022989"/>
    </source>
</evidence>
<keyword evidence="5 11" id="KW-0808">Transferase</keyword>
<dbReference type="InterPro" id="IPR004856">
    <property type="entry name" value="Glyco_trans_ALG6/ALG8"/>
</dbReference>
<feature type="transmembrane region" description="Helical" evidence="11">
    <location>
        <begin position="137"/>
        <end position="154"/>
    </location>
</feature>
<evidence type="ECO:0000256" key="1">
    <source>
        <dbReference type="ARBA" id="ARBA00004477"/>
    </source>
</evidence>